<evidence type="ECO:0000313" key="9">
    <source>
        <dbReference type="Proteomes" id="UP001237642"/>
    </source>
</evidence>
<protein>
    <submittedName>
        <fullName evidence="8">Cyclin N-terminal domain-containing protein</fullName>
    </submittedName>
</protein>
<evidence type="ECO:0000259" key="7">
    <source>
        <dbReference type="SMART" id="SM01332"/>
    </source>
</evidence>
<sequence>MSNQENCVPVTRLSQKRAALSMVTPEPATKKRVVLGEISNNSNVFENEDLLCREFEVPKCSKKRKRVVNEDVCEKADDPQMCCAYVSDIYEYLHQMEMETKRRPMPDYIEKVQKDVTSNMRGILVDWLVEVSMEYKLLPETLYLAVSYIDRYLSVNVLSRQRLQLLGVSSFLIASKYEEIKPKNVADFCDITDNTYTQQHVLKMEADLLKTLKFEMGNPTVKTFLGKFIRAVQENHDVPKLKFEFLANYLAELSLLDYGCIEFVPSLVAASVTFLARFTFRPNVHPWSLALQKCSGYKSKDLKECVLLLHGLQTGRRGGSLMAVRDKYKKHKFKCVSTMSPYSEVSDSFFNDV</sequence>
<keyword evidence="9" id="KW-1185">Reference proteome</keyword>
<accession>A0AAD8JJJ6</accession>
<feature type="domain" description="Cyclin C-terminal" evidence="7">
    <location>
        <begin position="219"/>
        <end position="342"/>
    </location>
</feature>
<dbReference type="SMART" id="SM01332">
    <property type="entry name" value="Cyclin_C"/>
    <property type="match status" value="1"/>
</dbReference>
<evidence type="ECO:0000256" key="4">
    <source>
        <dbReference type="ARBA" id="ARBA00023306"/>
    </source>
</evidence>
<dbReference type="FunFam" id="1.10.472.10:FF:000013">
    <property type="entry name" value="Cyclin A1"/>
    <property type="match status" value="1"/>
</dbReference>
<evidence type="ECO:0000256" key="2">
    <source>
        <dbReference type="ARBA" id="ARBA00022618"/>
    </source>
</evidence>
<evidence type="ECO:0000256" key="5">
    <source>
        <dbReference type="RuleBase" id="RU000383"/>
    </source>
</evidence>
<keyword evidence="4" id="KW-0131">Cell cycle</keyword>
<dbReference type="EMBL" id="JAUIZM010000001">
    <property type="protein sequence ID" value="KAK1405652.1"/>
    <property type="molecule type" value="Genomic_DNA"/>
</dbReference>
<feature type="domain" description="Cyclin-like" evidence="6">
    <location>
        <begin position="227"/>
        <end position="311"/>
    </location>
</feature>
<dbReference type="InterPro" id="IPR048258">
    <property type="entry name" value="Cyclins_cyclin-box"/>
</dbReference>
<gene>
    <name evidence="8" type="ORF">POM88_005257</name>
</gene>
<keyword evidence="3 5" id="KW-0195">Cyclin</keyword>
<dbReference type="FunFam" id="1.10.472.10:FF:000167">
    <property type="entry name" value="Mitotic cyclin 6"/>
    <property type="match status" value="1"/>
</dbReference>
<dbReference type="PANTHER" id="PTHR10177">
    <property type="entry name" value="CYCLINS"/>
    <property type="match status" value="1"/>
</dbReference>
<evidence type="ECO:0000256" key="1">
    <source>
        <dbReference type="ARBA" id="ARBA00006955"/>
    </source>
</evidence>
<evidence type="ECO:0000256" key="3">
    <source>
        <dbReference type="ARBA" id="ARBA00023127"/>
    </source>
</evidence>
<name>A0AAD8JJJ6_9APIA</name>
<comment type="similarity">
    <text evidence="1">Belongs to the cyclin family. Cyclin AB subfamily.</text>
</comment>
<dbReference type="Gene3D" id="1.10.472.10">
    <property type="entry name" value="Cyclin-like"/>
    <property type="match status" value="2"/>
</dbReference>
<dbReference type="PROSITE" id="PS00292">
    <property type="entry name" value="CYCLINS"/>
    <property type="match status" value="1"/>
</dbReference>
<dbReference type="GO" id="GO:0016538">
    <property type="term" value="F:cyclin-dependent protein serine/threonine kinase regulator activity"/>
    <property type="evidence" value="ECO:0007669"/>
    <property type="project" value="InterPro"/>
</dbReference>
<dbReference type="InterPro" id="IPR013763">
    <property type="entry name" value="Cyclin-like_dom"/>
</dbReference>
<dbReference type="InterPro" id="IPR004367">
    <property type="entry name" value="Cyclin_C-dom"/>
</dbReference>
<dbReference type="InterPro" id="IPR046965">
    <property type="entry name" value="Cyclin_A/B-like"/>
</dbReference>
<dbReference type="SUPFAM" id="SSF47954">
    <property type="entry name" value="Cyclin-like"/>
    <property type="match status" value="2"/>
</dbReference>
<dbReference type="Pfam" id="PF02984">
    <property type="entry name" value="Cyclin_C"/>
    <property type="match status" value="1"/>
</dbReference>
<organism evidence="8 9">
    <name type="scientific">Heracleum sosnowskyi</name>
    <dbReference type="NCBI Taxonomy" id="360622"/>
    <lineage>
        <taxon>Eukaryota</taxon>
        <taxon>Viridiplantae</taxon>
        <taxon>Streptophyta</taxon>
        <taxon>Embryophyta</taxon>
        <taxon>Tracheophyta</taxon>
        <taxon>Spermatophyta</taxon>
        <taxon>Magnoliopsida</taxon>
        <taxon>eudicotyledons</taxon>
        <taxon>Gunneridae</taxon>
        <taxon>Pentapetalae</taxon>
        <taxon>asterids</taxon>
        <taxon>campanulids</taxon>
        <taxon>Apiales</taxon>
        <taxon>Apiaceae</taxon>
        <taxon>Apioideae</taxon>
        <taxon>apioid superclade</taxon>
        <taxon>Tordylieae</taxon>
        <taxon>Tordyliinae</taxon>
        <taxon>Heracleum</taxon>
    </lineage>
</organism>
<dbReference type="AlphaFoldDB" id="A0AAD8JJJ6"/>
<dbReference type="CDD" id="cd20506">
    <property type="entry name" value="CYCLIN_AtCycA-like_rpt2"/>
    <property type="match status" value="1"/>
</dbReference>
<dbReference type="SMART" id="SM00385">
    <property type="entry name" value="CYCLIN"/>
    <property type="match status" value="2"/>
</dbReference>
<dbReference type="InterPro" id="IPR036915">
    <property type="entry name" value="Cyclin-like_sf"/>
</dbReference>
<dbReference type="Proteomes" id="UP001237642">
    <property type="component" value="Unassembled WGS sequence"/>
</dbReference>
<proteinExistence type="inferred from homology"/>
<dbReference type="InterPro" id="IPR039361">
    <property type="entry name" value="Cyclin"/>
</dbReference>
<evidence type="ECO:0000259" key="6">
    <source>
        <dbReference type="SMART" id="SM00385"/>
    </source>
</evidence>
<dbReference type="Pfam" id="PF00134">
    <property type="entry name" value="Cyclin_N"/>
    <property type="match status" value="1"/>
</dbReference>
<dbReference type="InterPro" id="IPR006671">
    <property type="entry name" value="Cyclin_N"/>
</dbReference>
<dbReference type="PIRSF" id="PIRSF001771">
    <property type="entry name" value="Cyclin_A_B_D_E"/>
    <property type="match status" value="1"/>
</dbReference>
<reference evidence="8" key="2">
    <citation type="submission" date="2023-05" db="EMBL/GenBank/DDBJ databases">
        <authorList>
            <person name="Schelkunov M.I."/>
        </authorList>
    </citation>
    <scope>NUCLEOTIDE SEQUENCE</scope>
    <source>
        <strain evidence="8">Hsosn_3</strain>
        <tissue evidence="8">Leaf</tissue>
    </source>
</reference>
<comment type="caution">
    <text evidence="8">The sequence shown here is derived from an EMBL/GenBank/DDBJ whole genome shotgun (WGS) entry which is preliminary data.</text>
</comment>
<reference evidence="8" key="1">
    <citation type="submission" date="2023-02" db="EMBL/GenBank/DDBJ databases">
        <title>Genome of toxic invasive species Heracleum sosnowskyi carries increased number of genes despite the absence of recent whole-genome duplications.</title>
        <authorList>
            <person name="Schelkunov M."/>
            <person name="Shtratnikova V."/>
            <person name="Makarenko M."/>
            <person name="Klepikova A."/>
            <person name="Omelchenko D."/>
            <person name="Novikova G."/>
            <person name="Obukhova E."/>
            <person name="Bogdanov V."/>
            <person name="Penin A."/>
            <person name="Logacheva M."/>
        </authorList>
    </citation>
    <scope>NUCLEOTIDE SEQUENCE</scope>
    <source>
        <strain evidence="8">Hsosn_3</strain>
        <tissue evidence="8">Leaf</tissue>
    </source>
</reference>
<dbReference type="GO" id="GO:0044772">
    <property type="term" value="P:mitotic cell cycle phase transition"/>
    <property type="evidence" value="ECO:0007669"/>
    <property type="project" value="InterPro"/>
</dbReference>
<feature type="domain" description="Cyclin-like" evidence="6">
    <location>
        <begin position="126"/>
        <end position="210"/>
    </location>
</feature>
<dbReference type="GO" id="GO:0051301">
    <property type="term" value="P:cell division"/>
    <property type="evidence" value="ECO:0007669"/>
    <property type="project" value="UniProtKB-KW"/>
</dbReference>
<keyword evidence="2" id="KW-0132">Cell division</keyword>
<evidence type="ECO:0000313" key="8">
    <source>
        <dbReference type="EMBL" id="KAK1405652.1"/>
    </source>
</evidence>